<evidence type="ECO:0000313" key="2">
    <source>
        <dbReference type="EMBL" id="CAB4026896.1"/>
    </source>
</evidence>
<dbReference type="GO" id="GO:0048268">
    <property type="term" value="P:clathrin coat assembly"/>
    <property type="evidence" value="ECO:0007669"/>
    <property type="project" value="TreeGrafter"/>
</dbReference>
<dbReference type="GO" id="GO:0005886">
    <property type="term" value="C:plasma membrane"/>
    <property type="evidence" value="ECO:0007669"/>
    <property type="project" value="TreeGrafter"/>
</dbReference>
<evidence type="ECO:0000256" key="1">
    <source>
        <dbReference type="SAM" id="MobiDB-lite"/>
    </source>
</evidence>
<protein>
    <submittedName>
        <fullName evidence="2">Growth arrest-specific 7-like isoform X2</fullName>
    </submittedName>
</protein>
<accession>A0A6S7J4R1</accession>
<keyword evidence="3" id="KW-1185">Reference proteome</keyword>
<evidence type="ECO:0000313" key="3">
    <source>
        <dbReference type="Proteomes" id="UP001152795"/>
    </source>
</evidence>
<organism evidence="2 3">
    <name type="scientific">Paramuricea clavata</name>
    <name type="common">Red gorgonian</name>
    <name type="synonym">Violescent sea-whip</name>
    <dbReference type="NCBI Taxonomy" id="317549"/>
    <lineage>
        <taxon>Eukaryota</taxon>
        <taxon>Metazoa</taxon>
        <taxon>Cnidaria</taxon>
        <taxon>Anthozoa</taxon>
        <taxon>Octocorallia</taxon>
        <taxon>Malacalcyonacea</taxon>
        <taxon>Plexauridae</taxon>
        <taxon>Paramuricea</taxon>
    </lineage>
</organism>
<dbReference type="InterPro" id="IPR027267">
    <property type="entry name" value="AH/BAR_dom_sf"/>
</dbReference>
<dbReference type="PANTHER" id="PTHR23065">
    <property type="entry name" value="PROLINE-SERINE-THREONINE PHOSPHATASE INTERACTING PROTEIN 1"/>
    <property type="match status" value="1"/>
</dbReference>
<gene>
    <name evidence="2" type="ORF">PACLA_8A034461</name>
</gene>
<reference evidence="2" key="1">
    <citation type="submission" date="2020-04" db="EMBL/GenBank/DDBJ databases">
        <authorList>
            <person name="Alioto T."/>
            <person name="Alioto T."/>
            <person name="Gomez Garrido J."/>
        </authorList>
    </citation>
    <scope>NUCLEOTIDE SEQUENCE</scope>
    <source>
        <strain evidence="2">A484AB</strain>
    </source>
</reference>
<feature type="compositionally biased region" description="Polar residues" evidence="1">
    <location>
        <begin position="7"/>
        <end position="26"/>
    </location>
</feature>
<dbReference type="SUPFAM" id="SSF103657">
    <property type="entry name" value="BAR/IMD domain-like"/>
    <property type="match status" value="1"/>
</dbReference>
<dbReference type="InterPro" id="IPR001060">
    <property type="entry name" value="FCH_dom"/>
</dbReference>
<dbReference type="GO" id="GO:0005905">
    <property type="term" value="C:clathrin-coated pit"/>
    <property type="evidence" value="ECO:0007669"/>
    <property type="project" value="TreeGrafter"/>
</dbReference>
<dbReference type="GO" id="GO:0048812">
    <property type="term" value="P:neuron projection morphogenesis"/>
    <property type="evidence" value="ECO:0007669"/>
    <property type="project" value="TreeGrafter"/>
</dbReference>
<dbReference type="Pfam" id="PF00611">
    <property type="entry name" value="FCH"/>
    <property type="match status" value="1"/>
</dbReference>
<dbReference type="PANTHER" id="PTHR23065:SF57">
    <property type="entry name" value="GROWTH ARREST-SPECIFIC PROTEIN 7"/>
    <property type="match status" value="1"/>
</dbReference>
<dbReference type="PROSITE" id="PS51741">
    <property type="entry name" value="F_BAR"/>
    <property type="match status" value="1"/>
</dbReference>
<dbReference type="InterPro" id="IPR031160">
    <property type="entry name" value="F_BAR_dom"/>
</dbReference>
<dbReference type="AlphaFoldDB" id="A0A6S7J4R1"/>
<comment type="caution">
    <text evidence="2">The sequence shown here is derived from an EMBL/GenBank/DDBJ whole genome shotgun (WGS) entry which is preliminary data.</text>
</comment>
<name>A0A6S7J4R1_PARCT</name>
<dbReference type="GO" id="GO:0072583">
    <property type="term" value="P:clathrin-dependent endocytosis"/>
    <property type="evidence" value="ECO:0007669"/>
    <property type="project" value="TreeGrafter"/>
</dbReference>
<feature type="region of interest" description="Disordered" evidence="1">
    <location>
        <begin position="1"/>
        <end position="42"/>
    </location>
</feature>
<dbReference type="OrthoDB" id="28357at2759"/>
<proteinExistence type="predicted"/>
<dbReference type="SMART" id="SM00055">
    <property type="entry name" value="FCH"/>
    <property type="match status" value="1"/>
</dbReference>
<dbReference type="Gene3D" id="1.20.1270.60">
    <property type="entry name" value="Arfaptin homology (AH) domain/BAR domain"/>
    <property type="match status" value="1"/>
</dbReference>
<dbReference type="Proteomes" id="UP001152795">
    <property type="component" value="Unassembled WGS sequence"/>
</dbReference>
<sequence length="346" mass="39428">MVERTWTLPTTNNNVASAQPAQTAKTKSPDREERKSLRKKPSLKRPTTVVRNFMTFPNADSRHGQTLFNPGQYSYCDHFWDDKEDLTGLDILIGRYTFGRAVCKEMADFVRERAIIEDVYAKSLAKLAASIYGDQEEGTLGRAWKHLKTKLQEEASAHQAFAVKLVNKVQKPIQTKVAEEQKADKKMHDQFKDLLHEDRKAVSSSFALVEKARESVAEKQKAVGEKEITAQQSSKALDKYEKAVKKTVQAGHGHRKAVETYNASQRKWVDDMVSACSTLEKQEVDRVEFTKKQIMLYVFLRKEVNEICEKAMEEIVSKVDEVDAHKDRKLFIDKCGTGSLRPVDMP</sequence>
<dbReference type="EMBL" id="CACRXK020014474">
    <property type="protein sequence ID" value="CAB4026896.1"/>
    <property type="molecule type" value="Genomic_DNA"/>
</dbReference>
<dbReference type="GO" id="GO:0030136">
    <property type="term" value="C:clathrin-coated vesicle"/>
    <property type="evidence" value="ECO:0007669"/>
    <property type="project" value="TreeGrafter"/>
</dbReference>